<protein>
    <recommendedName>
        <fullName evidence="1">GP-PDE domain-containing protein</fullName>
    </recommendedName>
</protein>
<proteinExistence type="predicted"/>
<name>A0A0F9R541_9ZZZZ</name>
<dbReference type="Pfam" id="PF03009">
    <property type="entry name" value="GDPD"/>
    <property type="match status" value="1"/>
</dbReference>
<gene>
    <name evidence="2" type="ORF">LCGC14_0693450</name>
</gene>
<dbReference type="AlphaFoldDB" id="A0A0F9R541"/>
<accession>A0A0F9R541</accession>
<organism evidence="2">
    <name type="scientific">marine sediment metagenome</name>
    <dbReference type="NCBI Taxonomy" id="412755"/>
    <lineage>
        <taxon>unclassified sequences</taxon>
        <taxon>metagenomes</taxon>
        <taxon>ecological metagenomes</taxon>
    </lineage>
</organism>
<dbReference type="GO" id="GO:0008081">
    <property type="term" value="F:phosphoric diester hydrolase activity"/>
    <property type="evidence" value="ECO:0007669"/>
    <property type="project" value="InterPro"/>
</dbReference>
<dbReference type="InterPro" id="IPR017946">
    <property type="entry name" value="PLC-like_Pdiesterase_TIM-brl"/>
</dbReference>
<dbReference type="Gene3D" id="3.20.20.190">
    <property type="entry name" value="Phosphatidylinositol (PI) phosphodiesterase"/>
    <property type="match status" value="1"/>
</dbReference>
<evidence type="ECO:0000313" key="2">
    <source>
        <dbReference type="EMBL" id="KKN44397.1"/>
    </source>
</evidence>
<dbReference type="PROSITE" id="PS51704">
    <property type="entry name" value="GP_PDE"/>
    <property type="match status" value="1"/>
</dbReference>
<feature type="domain" description="GP-PDE" evidence="1">
    <location>
        <begin position="13"/>
        <end position="245"/>
    </location>
</feature>
<comment type="caution">
    <text evidence="2">The sequence shown here is derived from an EMBL/GenBank/DDBJ whole genome shotgun (WGS) entry which is preliminary data.</text>
</comment>
<dbReference type="PANTHER" id="PTHR46211:SF14">
    <property type="entry name" value="GLYCEROPHOSPHODIESTER PHOSPHODIESTERASE"/>
    <property type="match status" value="1"/>
</dbReference>
<sequence length="249" mass="28471">MTSKIKVNNKEKLLIIAHRGASRVAPENTLKAFQIAIELHADILEFDVHQSKDGEIVIMHDGNTFRTTGYFGSISKLNLQELKKLDCGEGERIPTLVELIKIARGKVNLDCEIKARGIAEKILHILKEENMIENTIISSFKHDILLRIQKLEPQIKLASLEPTRTEWIKSWISIKKLLKNVIEHKFFAINPYYKLVNSKFVEKAHRNKIKIFPWTVNESSSIRKLINLGVDGIITNEIDKVKSVLSELT</sequence>
<dbReference type="EMBL" id="LAZR01001454">
    <property type="protein sequence ID" value="KKN44397.1"/>
    <property type="molecule type" value="Genomic_DNA"/>
</dbReference>
<dbReference type="PANTHER" id="PTHR46211">
    <property type="entry name" value="GLYCEROPHOSPHORYL DIESTER PHOSPHODIESTERASE"/>
    <property type="match status" value="1"/>
</dbReference>
<reference evidence="2" key="1">
    <citation type="journal article" date="2015" name="Nature">
        <title>Complex archaea that bridge the gap between prokaryotes and eukaryotes.</title>
        <authorList>
            <person name="Spang A."/>
            <person name="Saw J.H."/>
            <person name="Jorgensen S.L."/>
            <person name="Zaremba-Niedzwiedzka K."/>
            <person name="Martijn J."/>
            <person name="Lind A.E."/>
            <person name="van Eijk R."/>
            <person name="Schleper C."/>
            <person name="Guy L."/>
            <person name="Ettema T.J."/>
        </authorList>
    </citation>
    <scope>NUCLEOTIDE SEQUENCE</scope>
</reference>
<dbReference type="GO" id="GO:0006629">
    <property type="term" value="P:lipid metabolic process"/>
    <property type="evidence" value="ECO:0007669"/>
    <property type="project" value="InterPro"/>
</dbReference>
<dbReference type="SUPFAM" id="SSF51695">
    <property type="entry name" value="PLC-like phosphodiesterases"/>
    <property type="match status" value="1"/>
</dbReference>
<dbReference type="InterPro" id="IPR030395">
    <property type="entry name" value="GP_PDE_dom"/>
</dbReference>
<evidence type="ECO:0000259" key="1">
    <source>
        <dbReference type="PROSITE" id="PS51704"/>
    </source>
</evidence>